<reference evidence="2 3" key="1">
    <citation type="journal article" date="2020" name="Nature">
        <title>Six reference-quality genomes reveal evolution of bat adaptations.</title>
        <authorList>
            <person name="Jebb D."/>
            <person name="Huang Z."/>
            <person name="Pippel M."/>
            <person name="Hughes G.M."/>
            <person name="Lavrichenko K."/>
            <person name="Devanna P."/>
            <person name="Winkler S."/>
            <person name="Jermiin L.S."/>
            <person name="Skirmuntt E.C."/>
            <person name="Katzourakis A."/>
            <person name="Burkitt-Gray L."/>
            <person name="Ray D.A."/>
            <person name="Sullivan K.A.M."/>
            <person name="Roscito J.G."/>
            <person name="Kirilenko B.M."/>
            <person name="Davalos L.M."/>
            <person name="Corthals A.P."/>
            <person name="Power M.L."/>
            <person name="Jones G."/>
            <person name="Ransome R.D."/>
            <person name="Dechmann D.K.N."/>
            <person name="Locatelli A.G."/>
            <person name="Puechmaille S.J."/>
            <person name="Fedrigo O."/>
            <person name="Jarvis E.D."/>
            <person name="Hiller M."/>
            <person name="Vernes S.C."/>
            <person name="Myers E.W."/>
            <person name="Teeling E.C."/>
        </authorList>
    </citation>
    <scope>NUCLEOTIDE SEQUENCE [LARGE SCALE GENOMIC DNA]</scope>
    <source>
        <strain evidence="2">MRouAeg1</strain>
        <tissue evidence="2">Muscle</tissue>
    </source>
</reference>
<organism evidence="2 3">
    <name type="scientific">Rousettus aegyptiacus</name>
    <name type="common">Egyptian fruit bat</name>
    <name type="synonym">Pteropus aegyptiacus</name>
    <dbReference type="NCBI Taxonomy" id="9407"/>
    <lineage>
        <taxon>Eukaryota</taxon>
        <taxon>Metazoa</taxon>
        <taxon>Chordata</taxon>
        <taxon>Craniata</taxon>
        <taxon>Vertebrata</taxon>
        <taxon>Euteleostomi</taxon>
        <taxon>Mammalia</taxon>
        <taxon>Eutheria</taxon>
        <taxon>Laurasiatheria</taxon>
        <taxon>Chiroptera</taxon>
        <taxon>Yinpterochiroptera</taxon>
        <taxon>Pteropodoidea</taxon>
        <taxon>Pteropodidae</taxon>
        <taxon>Rousettinae</taxon>
        <taxon>Rousettus</taxon>
    </lineage>
</organism>
<dbReference type="EMBL" id="JACASE010000001">
    <property type="protein sequence ID" value="KAF6506053.1"/>
    <property type="molecule type" value="Genomic_DNA"/>
</dbReference>
<comment type="caution">
    <text evidence="2">The sequence shown here is derived from an EMBL/GenBank/DDBJ whole genome shotgun (WGS) entry which is preliminary data.</text>
</comment>
<gene>
    <name evidence="2" type="ORF">HJG63_007904</name>
</gene>
<proteinExistence type="predicted"/>
<dbReference type="Proteomes" id="UP000593571">
    <property type="component" value="Unassembled WGS sequence"/>
</dbReference>
<evidence type="ECO:0000313" key="2">
    <source>
        <dbReference type="EMBL" id="KAF6506053.1"/>
    </source>
</evidence>
<name>A0A7J8KAZ1_ROUAE</name>
<keyword evidence="3" id="KW-1185">Reference proteome</keyword>
<feature type="region of interest" description="Disordered" evidence="1">
    <location>
        <begin position="40"/>
        <end position="86"/>
    </location>
</feature>
<evidence type="ECO:0000256" key="1">
    <source>
        <dbReference type="SAM" id="MobiDB-lite"/>
    </source>
</evidence>
<dbReference type="AlphaFoldDB" id="A0A7J8KAZ1"/>
<accession>A0A7J8KAZ1</accession>
<protein>
    <submittedName>
        <fullName evidence="2">Uncharacterized protein</fullName>
    </submittedName>
</protein>
<evidence type="ECO:0000313" key="3">
    <source>
        <dbReference type="Proteomes" id="UP000593571"/>
    </source>
</evidence>
<sequence length="158" mass="16312">MQVSPEGDWSSRVPAAGRGNLVAESPFFLPPQASCLCPASSRKRREGVGSPEAAQHTGRSPAMSNASKVPGPLAALGSDTGSAQAPSASCRSQLHLGCASAAVGGFPPSSSLCFPEPSLGKWLPRNGSLGEATTLERDPTETGFCFRTLPTYPGSRRK</sequence>